<keyword evidence="9" id="KW-1185">Reference proteome</keyword>
<feature type="transmembrane region" description="Helical" evidence="7">
    <location>
        <begin position="491"/>
        <end position="508"/>
    </location>
</feature>
<feature type="transmembrane region" description="Helical" evidence="7">
    <location>
        <begin position="126"/>
        <end position="144"/>
    </location>
</feature>
<dbReference type="Proteomes" id="UP000270530">
    <property type="component" value="Chromosome"/>
</dbReference>
<feature type="transmembrane region" description="Helical" evidence="7">
    <location>
        <begin position="409"/>
        <end position="426"/>
    </location>
</feature>
<dbReference type="GO" id="GO:0005886">
    <property type="term" value="C:plasma membrane"/>
    <property type="evidence" value="ECO:0007669"/>
    <property type="project" value="UniProtKB-SubCell"/>
</dbReference>
<feature type="transmembrane region" description="Helical" evidence="7">
    <location>
        <begin position="76"/>
        <end position="96"/>
    </location>
</feature>
<reference evidence="9" key="1">
    <citation type="submission" date="2018-04" db="EMBL/GenBank/DDBJ databases">
        <authorList>
            <person name="Watanabe M."/>
            <person name="Kojima H."/>
        </authorList>
    </citation>
    <scope>NUCLEOTIDE SEQUENCE [LARGE SCALE GENOMIC DNA]</scope>
    <source>
        <strain evidence="9">Dysh456</strain>
    </source>
</reference>
<protein>
    <recommendedName>
        <fullName evidence="10">FUSC family protein</fullName>
    </recommendedName>
</protein>
<evidence type="ECO:0000256" key="2">
    <source>
        <dbReference type="ARBA" id="ARBA00022448"/>
    </source>
</evidence>
<evidence type="ECO:0000256" key="4">
    <source>
        <dbReference type="ARBA" id="ARBA00022692"/>
    </source>
</evidence>
<feature type="transmembrane region" description="Helical" evidence="7">
    <location>
        <begin position="520"/>
        <end position="542"/>
    </location>
</feature>
<dbReference type="OrthoDB" id="9807111at2"/>
<dbReference type="Pfam" id="PF04632">
    <property type="entry name" value="FUSC"/>
    <property type="match status" value="1"/>
</dbReference>
<comment type="subcellular location">
    <subcellularLocation>
        <location evidence="1">Cell membrane</location>
        <topology evidence="1">Multi-pass membrane protein</topology>
    </subcellularLocation>
</comment>
<evidence type="ECO:0000256" key="3">
    <source>
        <dbReference type="ARBA" id="ARBA00022475"/>
    </source>
</evidence>
<dbReference type="InterPro" id="IPR006726">
    <property type="entry name" value="PHBA_efflux_AaeB/fusaric-R"/>
</dbReference>
<reference evidence="9" key="2">
    <citation type="submission" date="2018-06" db="EMBL/GenBank/DDBJ databases">
        <title>Genome sequence of Rhodanobacteraceae bacterium strain Dysh456.</title>
        <authorList>
            <person name="Fukui M."/>
        </authorList>
    </citation>
    <scope>NUCLEOTIDE SEQUENCE [LARGE SCALE GENOMIC DNA]</scope>
    <source>
        <strain evidence="9">Dysh456</strain>
    </source>
</reference>
<dbReference type="EMBL" id="AP018560">
    <property type="protein sequence ID" value="BBD81154.1"/>
    <property type="molecule type" value="Genomic_DNA"/>
</dbReference>
<keyword evidence="3" id="KW-1003">Cell membrane</keyword>
<feature type="transmembrane region" description="Helical" evidence="7">
    <location>
        <begin position="462"/>
        <end position="479"/>
    </location>
</feature>
<dbReference type="RefSeq" id="WP_126539614.1">
    <property type="nucleotide sequence ID" value="NZ_AP018560.1"/>
</dbReference>
<evidence type="ECO:0000256" key="5">
    <source>
        <dbReference type="ARBA" id="ARBA00022989"/>
    </source>
</evidence>
<feature type="transmembrane region" description="Helical" evidence="7">
    <location>
        <begin position="27"/>
        <end position="48"/>
    </location>
</feature>
<dbReference type="GO" id="GO:0022857">
    <property type="term" value="F:transmembrane transporter activity"/>
    <property type="evidence" value="ECO:0007669"/>
    <property type="project" value="InterPro"/>
</dbReference>
<evidence type="ECO:0000313" key="8">
    <source>
        <dbReference type="EMBL" id="BBD81154.1"/>
    </source>
</evidence>
<feature type="transmembrane region" description="Helical" evidence="7">
    <location>
        <begin position="156"/>
        <end position="176"/>
    </location>
</feature>
<evidence type="ECO:0008006" key="10">
    <source>
        <dbReference type="Google" id="ProtNLM"/>
    </source>
</evidence>
<dbReference type="PANTHER" id="PTHR30509:SF9">
    <property type="entry name" value="MULTIDRUG RESISTANCE PROTEIN MDTO"/>
    <property type="match status" value="1"/>
</dbReference>
<keyword evidence="2" id="KW-0813">Transport</keyword>
<dbReference type="AlphaFoldDB" id="A0A2Z6E8R1"/>
<dbReference type="PANTHER" id="PTHR30509">
    <property type="entry name" value="P-HYDROXYBENZOIC ACID EFFLUX PUMP SUBUNIT-RELATED"/>
    <property type="match status" value="1"/>
</dbReference>
<dbReference type="KEGG" id="rbd:ALSL_2530"/>
<proteinExistence type="predicted"/>
<keyword evidence="6 7" id="KW-0472">Membrane</keyword>
<keyword evidence="4 7" id="KW-0812">Transmembrane</keyword>
<evidence type="ECO:0000313" key="9">
    <source>
        <dbReference type="Proteomes" id="UP000270530"/>
    </source>
</evidence>
<evidence type="ECO:0000256" key="1">
    <source>
        <dbReference type="ARBA" id="ARBA00004651"/>
    </source>
</evidence>
<gene>
    <name evidence="8" type="ORF">ALSL_2530</name>
</gene>
<sequence>MSATPPPAATARRWPWLGEFLAGEARAWVYVGKCVLAIFLTGWLAMWLQLEKPSTAMLTVIVVMHPQSGMVLAKSFYRVLGTLTGSLFGLALMSAFPQQRELFLFLLALWVALCAGGATLYRNFMAYSFVLAGYTAVIVVLPAISDPRQIFDSAVMRVSEVLLGIGVTAVVSDLILPQRLRVLLRHSAQGQFAHFIDLVREATRGVLPRERLEEAHLDIMRAAIQLENLRASVIFEDPEVLARSARMRLLNQRYMAAATTLQSLHHLVNRLKRRGRDAVVTALVELYRPIGEALDVPQRHEPAVLEERLRACLAAFPAHLAPLREHFEEHAARLEFDTGAALVERLLEELIGYTGAEAALRSGQPLRGSVERVRFRRGNDLVGAAVAVARTFLTMTALSLFWLASAWPSGANTMLMATVFSGLLATSPNPVLSASRTLYGYAIGFLAGLVMEFYLLPSSEGYGMLVLACAGLMMIGPYLQTRPALAGMGSGYSLGVIGLTSISNPMVYDAVQFFNTGLSQLGGVGLSLVSFMTIPGIAGSRWQQRRVLRLLRREVERAARAPLDGLAWSFESATRDLLQQVVSGTRPGSELLAWALSVQETGRTLIELRQDLAETALDAPARLAIDRALTAVAQLYEAPDASRWLEADAAVLAAIHAAPAGAAVRLHLYQLRSALRDEESPLAPYQPRPAAGASPHAP</sequence>
<evidence type="ECO:0000256" key="6">
    <source>
        <dbReference type="ARBA" id="ARBA00023136"/>
    </source>
</evidence>
<accession>A0A2Z6E8R1</accession>
<feature type="transmembrane region" description="Helical" evidence="7">
    <location>
        <begin position="438"/>
        <end position="456"/>
    </location>
</feature>
<feature type="transmembrane region" description="Helical" evidence="7">
    <location>
        <begin position="102"/>
        <end position="121"/>
    </location>
</feature>
<evidence type="ECO:0000256" key="7">
    <source>
        <dbReference type="SAM" id="Phobius"/>
    </source>
</evidence>
<feature type="transmembrane region" description="Helical" evidence="7">
    <location>
        <begin position="381"/>
        <end position="403"/>
    </location>
</feature>
<name>A0A2Z6E8R1_9GAMM</name>
<organism evidence="8 9">
    <name type="scientific">Aerosticca soli</name>
    <dbReference type="NCBI Taxonomy" id="2010829"/>
    <lineage>
        <taxon>Bacteria</taxon>
        <taxon>Pseudomonadati</taxon>
        <taxon>Pseudomonadota</taxon>
        <taxon>Gammaproteobacteria</taxon>
        <taxon>Lysobacterales</taxon>
        <taxon>Rhodanobacteraceae</taxon>
        <taxon>Aerosticca</taxon>
    </lineage>
</organism>
<keyword evidence="5 7" id="KW-1133">Transmembrane helix</keyword>